<feature type="non-terminal residue" evidence="1">
    <location>
        <position position="150"/>
    </location>
</feature>
<dbReference type="InterPro" id="IPR043472">
    <property type="entry name" value="Macro_dom-like"/>
</dbReference>
<reference evidence="1 2" key="1">
    <citation type="submission" date="2024-09" db="EMBL/GenBank/DDBJ databases">
        <authorList>
            <person name="Sun Q."/>
            <person name="Mori K."/>
        </authorList>
    </citation>
    <scope>NUCLEOTIDE SEQUENCE [LARGE SCALE GENOMIC DNA]</scope>
    <source>
        <strain evidence="1 2">JCM 15389</strain>
    </source>
</reference>
<evidence type="ECO:0008006" key="3">
    <source>
        <dbReference type="Google" id="ProtNLM"/>
    </source>
</evidence>
<dbReference type="EMBL" id="JBHLYQ010000097">
    <property type="protein sequence ID" value="MFC0082399.1"/>
    <property type="molecule type" value="Genomic_DNA"/>
</dbReference>
<dbReference type="Proteomes" id="UP001589788">
    <property type="component" value="Unassembled WGS sequence"/>
</dbReference>
<protein>
    <recommendedName>
        <fullName evidence="3">Peptidase M17 leucyl aminopeptidase N-terminal domain-containing protein</fullName>
    </recommendedName>
</protein>
<accession>A0ABV6C3Y0</accession>
<keyword evidence="2" id="KW-1185">Reference proteome</keyword>
<gene>
    <name evidence="1" type="ORF">ACFFRE_09620</name>
</gene>
<organism evidence="1 2">
    <name type="scientific">Aciditerrimonas ferrireducens</name>
    <dbReference type="NCBI Taxonomy" id="667306"/>
    <lineage>
        <taxon>Bacteria</taxon>
        <taxon>Bacillati</taxon>
        <taxon>Actinomycetota</taxon>
        <taxon>Acidimicrobiia</taxon>
        <taxon>Acidimicrobiales</taxon>
        <taxon>Acidimicrobiaceae</taxon>
        <taxon>Aciditerrimonas</taxon>
    </lineage>
</organism>
<dbReference type="SUPFAM" id="SSF52949">
    <property type="entry name" value="Macro domain-like"/>
    <property type="match status" value="1"/>
</dbReference>
<evidence type="ECO:0000313" key="2">
    <source>
        <dbReference type="Proteomes" id="UP001589788"/>
    </source>
</evidence>
<comment type="caution">
    <text evidence="1">The sequence shown here is derived from an EMBL/GenBank/DDBJ whole genome shotgun (WGS) entry which is preliminary data.</text>
</comment>
<evidence type="ECO:0000313" key="1">
    <source>
        <dbReference type="EMBL" id="MFC0082399.1"/>
    </source>
</evidence>
<name>A0ABV6C3Y0_9ACTN</name>
<dbReference type="Gene3D" id="3.40.220.10">
    <property type="entry name" value="Leucine Aminopeptidase, subunit E, domain 1"/>
    <property type="match status" value="1"/>
</dbReference>
<sequence>MQDDAGRPLPALTLSVLGAEDTVDLQAGALRTLVVPVVSREERAEPLAGLPATVLAGNLRLSLDEAAAAATASGFRAGFLGRWQLAGLDPQAPVVVLVSLGPADRVDLDRLRQAVAGAVRAAQHEGTVGVLLPARLGDDEGSPGARALVR</sequence>
<proteinExistence type="predicted"/>